<feature type="non-terminal residue" evidence="2">
    <location>
        <position position="58"/>
    </location>
</feature>
<dbReference type="EMBL" id="UINC01198351">
    <property type="protein sequence ID" value="SVE16270.1"/>
    <property type="molecule type" value="Genomic_DNA"/>
</dbReference>
<name>A0A383B8Z3_9ZZZZ</name>
<evidence type="ECO:0000256" key="1">
    <source>
        <dbReference type="SAM" id="Phobius"/>
    </source>
</evidence>
<keyword evidence="1" id="KW-0472">Membrane</keyword>
<evidence type="ECO:0000313" key="2">
    <source>
        <dbReference type="EMBL" id="SVE16270.1"/>
    </source>
</evidence>
<keyword evidence="1" id="KW-0812">Transmembrane</keyword>
<organism evidence="2">
    <name type="scientific">marine metagenome</name>
    <dbReference type="NCBI Taxonomy" id="408172"/>
    <lineage>
        <taxon>unclassified sequences</taxon>
        <taxon>metagenomes</taxon>
        <taxon>ecological metagenomes</taxon>
    </lineage>
</organism>
<keyword evidence="1" id="KW-1133">Transmembrane helix</keyword>
<feature type="non-terminal residue" evidence="2">
    <location>
        <position position="1"/>
    </location>
</feature>
<sequence length="58" mass="6454">VTHISEAIERGLSSLGFSVNQRSDTIMQIGINNFYISCFMVTHCAALFLSCLSCFYIT</sequence>
<feature type="transmembrane region" description="Helical" evidence="1">
    <location>
        <begin position="34"/>
        <end position="57"/>
    </location>
</feature>
<reference evidence="2" key="1">
    <citation type="submission" date="2018-05" db="EMBL/GenBank/DDBJ databases">
        <authorList>
            <person name="Lanie J.A."/>
            <person name="Ng W.-L."/>
            <person name="Kazmierczak K.M."/>
            <person name="Andrzejewski T.M."/>
            <person name="Davidsen T.M."/>
            <person name="Wayne K.J."/>
            <person name="Tettelin H."/>
            <person name="Glass J.I."/>
            <person name="Rusch D."/>
            <person name="Podicherti R."/>
            <person name="Tsui H.-C.T."/>
            <person name="Winkler M.E."/>
        </authorList>
    </citation>
    <scope>NUCLEOTIDE SEQUENCE</scope>
</reference>
<protein>
    <submittedName>
        <fullName evidence="2">Uncharacterized protein</fullName>
    </submittedName>
</protein>
<accession>A0A383B8Z3</accession>
<proteinExistence type="predicted"/>
<dbReference type="AlphaFoldDB" id="A0A383B8Z3"/>
<gene>
    <name evidence="2" type="ORF">METZ01_LOCUS469124</name>
</gene>